<evidence type="ECO:0000259" key="8">
    <source>
        <dbReference type="Pfam" id="PF17676"/>
    </source>
</evidence>
<keyword evidence="2" id="KW-0121">Carboxypeptidase</keyword>
<dbReference type="GO" id="GO:0006508">
    <property type="term" value="P:proteolysis"/>
    <property type="evidence" value="ECO:0007669"/>
    <property type="project" value="UniProtKB-KW"/>
</dbReference>
<dbReference type="InterPro" id="IPR017853">
    <property type="entry name" value="GH"/>
</dbReference>
<dbReference type="InterPro" id="IPR040921">
    <property type="entry name" value="Peptidase_S66C"/>
</dbReference>
<evidence type="ECO:0000256" key="4">
    <source>
        <dbReference type="ARBA" id="ARBA00022801"/>
    </source>
</evidence>
<keyword evidence="10" id="KW-1185">Reference proteome</keyword>
<dbReference type="SUPFAM" id="SSF52317">
    <property type="entry name" value="Class I glutamine amidotransferase-like"/>
    <property type="match status" value="1"/>
</dbReference>
<keyword evidence="5" id="KW-0720">Serine protease</keyword>
<dbReference type="CDD" id="cd07025">
    <property type="entry name" value="Peptidase_S66"/>
    <property type="match status" value="1"/>
</dbReference>
<name>A0A9W6PW26_9ACTN</name>
<gene>
    <name evidence="9" type="ORF">Arub01_37780</name>
</gene>
<dbReference type="Proteomes" id="UP001165124">
    <property type="component" value="Unassembled WGS sequence"/>
</dbReference>
<dbReference type="Pfam" id="PF03537">
    <property type="entry name" value="Glyco_hydro_114"/>
    <property type="match status" value="1"/>
</dbReference>
<dbReference type="GO" id="GO:0008236">
    <property type="term" value="F:serine-type peptidase activity"/>
    <property type="evidence" value="ECO:0007669"/>
    <property type="project" value="UniProtKB-KW"/>
</dbReference>
<dbReference type="SUPFAM" id="SSF51445">
    <property type="entry name" value="(Trans)glycosidases"/>
    <property type="match status" value="1"/>
</dbReference>
<dbReference type="InterPro" id="IPR040449">
    <property type="entry name" value="Peptidase_S66_N"/>
</dbReference>
<dbReference type="InterPro" id="IPR027461">
    <property type="entry name" value="Carboxypeptidase_A_C_sf"/>
</dbReference>
<dbReference type="EMBL" id="BSRZ01000009">
    <property type="protein sequence ID" value="GLW65534.1"/>
    <property type="molecule type" value="Genomic_DNA"/>
</dbReference>
<dbReference type="PANTHER" id="PTHR30237">
    <property type="entry name" value="MURAMOYLTETRAPEPTIDE CARBOXYPEPTIDASE"/>
    <property type="match status" value="1"/>
</dbReference>
<dbReference type="InterPro" id="IPR003507">
    <property type="entry name" value="S66_fam"/>
</dbReference>
<dbReference type="Gene3D" id="3.50.30.60">
    <property type="entry name" value="LD-carboxypeptidase A C-terminal domain-like"/>
    <property type="match status" value="1"/>
</dbReference>
<feature type="domain" description="Glycoside-hydrolase family GH114 TIM-barrel" evidence="7">
    <location>
        <begin position="1"/>
        <end position="111"/>
    </location>
</feature>
<dbReference type="InterPro" id="IPR027478">
    <property type="entry name" value="LdcA_N"/>
</dbReference>
<dbReference type="InterPro" id="IPR029062">
    <property type="entry name" value="Class_I_gatase-like"/>
</dbReference>
<dbReference type="GO" id="GO:0004180">
    <property type="term" value="F:carboxypeptidase activity"/>
    <property type="evidence" value="ECO:0007669"/>
    <property type="project" value="UniProtKB-KW"/>
</dbReference>
<dbReference type="SUPFAM" id="SSF141986">
    <property type="entry name" value="LD-carboxypeptidase A C-terminal domain-like"/>
    <property type="match status" value="1"/>
</dbReference>
<dbReference type="Pfam" id="PF17676">
    <property type="entry name" value="Peptidase_S66C"/>
    <property type="match status" value="1"/>
</dbReference>
<accession>A0A9W6PW26</accession>
<dbReference type="InterPro" id="IPR004352">
    <property type="entry name" value="GH114_TIM-barrel"/>
</dbReference>
<evidence type="ECO:0000256" key="2">
    <source>
        <dbReference type="ARBA" id="ARBA00022645"/>
    </source>
</evidence>
<evidence type="ECO:0000259" key="6">
    <source>
        <dbReference type="Pfam" id="PF02016"/>
    </source>
</evidence>
<dbReference type="PANTHER" id="PTHR30237:SF2">
    <property type="entry name" value="MUREIN TETRAPEPTIDE CARBOXYPEPTIDASE"/>
    <property type="match status" value="1"/>
</dbReference>
<dbReference type="Gene3D" id="3.40.50.10740">
    <property type="entry name" value="Class I glutamine amidotransferase-like"/>
    <property type="match status" value="1"/>
</dbReference>
<evidence type="ECO:0000256" key="5">
    <source>
        <dbReference type="ARBA" id="ARBA00022825"/>
    </source>
</evidence>
<evidence type="ECO:0000256" key="1">
    <source>
        <dbReference type="ARBA" id="ARBA00010233"/>
    </source>
</evidence>
<feature type="domain" description="LD-carboxypeptidase C-terminal" evidence="8">
    <location>
        <begin position="336"/>
        <end position="449"/>
    </location>
</feature>
<dbReference type="Pfam" id="PF02016">
    <property type="entry name" value="Peptidase_S66"/>
    <property type="match status" value="1"/>
</dbReference>
<proteinExistence type="inferred from homology"/>
<keyword evidence="4" id="KW-0378">Hydrolase</keyword>
<feature type="domain" description="LD-carboxypeptidase N-terminal" evidence="6">
    <location>
        <begin position="172"/>
        <end position="288"/>
    </location>
</feature>
<evidence type="ECO:0000256" key="3">
    <source>
        <dbReference type="ARBA" id="ARBA00022670"/>
    </source>
</evidence>
<evidence type="ECO:0000313" key="9">
    <source>
        <dbReference type="EMBL" id="GLW65534.1"/>
    </source>
</evidence>
<organism evidence="9 10">
    <name type="scientific">Actinomadura rubrobrunea</name>
    <dbReference type="NCBI Taxonomy" id="115335"/>
    <lineage>
        <taxon>Bacteria</taxon>
        <taxon>Bacillati</taxon>
        <taxon>Actinomycetota</taxon>
        <taxon>Actinomycetes</taxon>
        <taxon>Streptosporangiales</taxon>
        <taxon>Thermomonosporaceae</taxon>
        <taxon>Actinomadura</taxon>
    </lineage>
</organism>
<evidence type="ECO:0000313" key="10">
    <source>
        <dbReference type="Proteomes" id="UP001165124"/>
    </source>
</evidence>
<sequence>MDGYASDTGFPLTVDDQLRDNRFIARLAHERGLSVRLKNDLPQISALLDDFDFAVNEQCAQLDECDRLSPFIRAGKAVPHVEYELEPSAFCAQSRRLDLSSMRKRLDLDHWRAPVPDQIILWGGSGEEFASVYSRRSVLGAFTAASVAHATPAQASAARVLRAPVLRPGDRVRVVSPGSTPDPAQVERGVEILRSWGLTVELGRHVFDRYGYLAGRDEDRLADLQEALADPQVRGVFAARGGYGTQRIVDRLDLRPLRRHPKVVVGFSDITSLQARLWRACRLVTVHGPMVAWNDRRTGPESAEALRAAVMTTRPVVLTRDPAETTAPVMVPGRARGPLLGGNLTLVDAAIGARDFPGLRGAVFFFEEVGEAPYRIDRMLTHLRRSGALKGVRAIVIGQITGSDAEPGEWDAVGVLRDRLGDLGVPVLGGLRLGHGNGQLTVPLGAQAVVDAAAGTLTVEPAVAD</sequence>
<comment type="similarity">
    <text evidence="1">Belongs to the peptidase S66 family.</text>
</comment>
<evidence type="ECO:0000259" key="7">
    <source>
        <dbReference type="Pfam" id="PF03537"/>
    </source>
</evidence>
<protein>
    <recommendedName>
        <fullName evidence="11">LD-carboxypeptidase</fullName>
    </recommendedName>
</protein>
<dbReference type="AlphaFoldDB" id="A0A9W6PW26"/>
<reference evidence="9" key="1">
    <citation type="submission" date="2023-02" db="EMBL/GenBank/DDBJ databases">
        <title>Actinomadura rubrobrunea NBRC 14622.</title>
        <authorList>
            <person name="Ichikawa N."/>
            <person name="Sato H."/>
            <person name="Tonouchi N."/>
        </authorList>
    </citation>
    <scope>NUCLEOTIDE SEQUENCE</scope>
    <source>
        <strain evidence="9">NBRC 14622</strain>
    </source>
</reference>
<keyword evidence="3" id="KW-0645">Protease</keyword>
<evidence type="ECO:0008006" key="11">
    <source>
        <dbReference type="Google" id="ProtNLM"/>
    </source>
</evidence>
<comment type="caution">
    <text evidence="9">The sequence shown here is derived from an EMBL/GenBank/DDBJ whole genome shotgun (WGS) entry which is preliminary data.</text>
</comment>